<dbReference type="PANTHER" id="PTHR15052:SF2">
    <property type="entry name" value="GENERAL TRANSCRIPTION FACTOR 3C POLYPEPTIDE 2"/>
    <property type="match status" value="1"/>
</dbReference>
<feature type="compositionally biased region" description="Polar residues" evidence="4">
    <location>
        <begin position="410"/>
        <end position="426"/>
    </location>
</feature>
<dbReference type="InterPro" id="IPR001680">
    <property type="entry name" value="WD40_rpt"/>
</dbReference>
<keyword evidence="3" id="KW-0539">Nucleus</keyword>
<protein>
    <submittedName>
        <fullName evidence="5">Uncharacterized protein</fullName>
    </submittedName>
</protein>
<comment type="subcellular location">
    <subcellularLocation>
        <location evidence="1">Nucleus</location>
    </subcellularLocation>
</comment>
<name>A0ABQ9YC11_9EUKA</name>
<feature type="region of interest" description="Disordered" evidence="4">
    <location>
        <begin position="582"/>
        <end position="647"/>
    </location>
</feature>
<dbReference type="PANTHER" id="PTHR15052">
    <property type="entry name" value="RNA POLYMERASE III TRANSCRIPTION INITIATION FACTOR COMPLEX SUBUNIT"/>
    <property type="match status" value="1"/>
</dbReference>
<evidence type="ECO:0000256" key="3">
    <source>
        <dbReference type="ARBA" id="ARBA00023242"/>
    </source>
</evidence>
<evidence type="ECO:0000256" key="2">
    <source>
        <dbReference type="ARBA" id="ARBA00023163"/>
    </source>
</evidence>
<evidence type="ECO:0000313" key="5">
    <source>
        <dbReference type="EMBL" id="KAK2961260.1"/>
    </source>
</evidence>
<dbReference type="Gene3D" id="2.130.10.10">
    <property type="entry name" value="YVTN repeat-like/Quinoprotein amine dehydrogenase"/>
    <property type="match status" value="1"/>
</dbReference>
<accession>A0ABQ9YC11</accession>
<feature type="compositionally biased region" description="Low complexity" evidence="4">
    <location>
        <begin position="627"/>
        <end position="637"/>
    </location>
</feature>
<evidence type="ECO:0000313" key="6">
    <source>
        <dbReference type="Proteomes" id="UP001281761"/>
    </source>
</evidence>
<dbReference type="SMART" id="SM00320">
    <property type="entry name" value="WD40"/>
    <property type="match status" value="3"/>
</dbReference>
<dbReference type="Proteomes" id="UP001281761">
    <property type="component" value="Unassembled WGS sequence"/>
</dbReference>
<dbReference type="EMBL" id="JARBJD010000017">
    <property type="protein sequence ID" value="KAK2961260.1"/>
    <property type="molecule type" value="Genomic_DNA"/>
</dbReference>
<feature type="region of interest" description="Disordered" evidence="4">
    <location>
        <begin position="704"/>
        <end position="726"/>
    </location>
</feature>
<gene>
    <name evidence="5" type="ORF">BLNAU_3706</name>
</gene>
<dbReference type="InterPro" id="IPR036322">
    <property type="entry name" value="WD40_repeat_dom_sf"/>
</dbReference>
<keyword evidence="6" id="KW-1185">Reference proteome</keyword>
<dbReference type="InterPro" id="IPR015943">
    <property type="entry name" value="WD40/YVTN_repeat-like_dom_sf"/>
</dbReference>
<dbReference type="SUPFAM" id="SSF50978">
    <property type="entry name" value="WD40 repeat-like"/>
    <property type="match status" value="1"/>
</dbReference>
<keyword evidence="2" id="KW-0804">Transcription</keyword>
<comment type="caution">
    <text evidence="5">The sequence shown here is derived from an EMBL/GenBank/DDBJ whole genome shotgun (WGS) entry which is preliminary data.</text>
</comment>
<dbReference type="InterPro" id="IPR052416">
    <property type="entry name" value="GTF3C_component"/>
</dbReference>
<sequence>MDSEIYQSTVINVRNNGFFLNQLTSSQIVTVPSSHPLHANQNPDFLNMTNSTPSAMFDDVTMQSSQQKFSSYQGDFITIQGLTSTDLPTVGLPYSPEPNVIQLWNCGRLNSSEVPNTPPVFSLGICHNHGCVLSMKFNPHIQAEQPLLSPPNLDGIPTYQRLGLLAVATTQTLRVYPIPHPQHFAVGSFVHLCMSIPLHLPPNVQIWDLDWSFHRHGLLVCCSNSGSVFIYDVTTALMDINTSLPPFMKKPPANLHQTETSAMAQFQSPLNSIPPLVSQYPDFKGITFTSTNSIVSIIPPKSTMNPPLFSIPVSSHPLRSVKFSPMNANIIATGGSEGKLFVFSLDTPGLSIQSTTLCQNWIMSITWSLHPSAKEEIYVGLEDHTIRIVELNIRQAKVDTVITKALPPAQEQQSAQTDGDGQSPSIIDTLLPQKKKRQMSTDTVDLPHLPTGEELADGIVHPAPAFHVPSTSFIFRPTYPASRASRSSILPVSLREMKYSQRAVSQAHLFDVLDSACMCLGINIVNGWTLCATASGRVLLFTQFDPHTLKWTIIELMHTTLIPTHHLAPLLVPFSGTLPTQTEGTDPLRLSRQDQTDMDRLSMDGEREIKEKQKGDDDAFSEDDSSDQSPLPLSIAPPLSPATSVNQGKLNERDDALMTQLPLGFASSDYFQSVSYVPMNLSAPILSYSFPFYSQAVKTTRTRSMSNKVAKKKGRTSTRTQQGGGAIGDEMGFDQGHVHMSLAPQLPATSLYIPPRIVSVNTVTWDDYCVNDLAWCAFGCQNGIVRLMRITTSNSQET</sequence>
<evidence type="ECO:0000256" key="1">
    <source>
        <dbReference type="ARBA" id="ARBA00004123"/>
    </source>
</evidence>
<proteinExistence type="predicted"/>
<feature type="region of interest" description="Disordered" evidence="4">
    <location>
        <begin position="407"/>
        <end position="427"/>
    </location>
</feature>
<reference evidence="5 6" key="1">
    <citation type="journal article" date="2022" name="bioRxiv">
        <title>Genomics of Preaxostyla Flagellates Illuminates Evolutionary Transitions and the Path Towards Mitochondrial Loss.</title>
        <authorList>
            <person name="Novak L.V.F."/>
            <person name="Treitli S.C."/>
            <person name="Pyrih J."/>
            <person name="Halakuc P."/>
            <person name="Pipaliya S.V."/>
            <person name="Vacek V."/>
            <person name="Brzon O."/>
            <person name="Soukal P."/>
            <person name="Eme L."/>
            <person name="Dacks J.B."/>
            <person name="Karnkowska A."/>
            <person name="Elias M."/>
            <person name="Hampl V."/>
        </authorList>
    </citation>
    <scope>NUCLEOTIDE SEQUENCE [LARGE SCALE GENOMIC DNA]</scope>
    <source>
        <strain evidence="5">NAU3</strain>
        <tissue evidence="5">Gut</tissue>
    </source>
</reference>
<organism evidence="5 6">
    <name type="scientific">Blattamonas nauphoetae</name>
    <dbReference type="NCBI Taxonomy" id="2049346"/>
    <lineage>
        <taxon>Eukaryota</taxon>
        <taxon>Metamonada</taxon>
        <taxon>Preaxostyla</taxon>
        <taxon>Oxymonadida</taxon>
        <taxon>Blattamonas</taxon>
    </lineage>
</organism>
<feature type="compositionally biased region" description="Basic and acidic residues" evidence="4">
    <location>
        <begin position="589"/>
        <end position="617"/>
    </location>
</feature>
<evidence type="ECO:0000256" key="4">
    <source>
        <dbReference type="SAM" id="MobiDB-lite"/>
    </source>
</evidence>